<evidence type="ECO:0000313" key="2">
    <source>
        <dbReference type="Proteomes" id="UP000009183"/>
    </source>
</evidence>
<accession>D7T9C1</accession>
<dbReference type="HOGENOM" id="CLU_2854201_0_0_1"/>
<evidence type="ECO:0000313" key="1">
    <source>
        <dbReference type="EMBL" id="CBI27092.3"/>
    </source>
</evidence>
<keyword evidence="2" id="KW-1185">Reference proteome</keyword>
<name>D7T9C1_VITVI</name>
<gene>
    <name evidence="1" type="ordered locus">VIT_01s0011g02670</name>
</gene>
<dbReference type="Proteomes" id="UP000009183">
    <property type="component" value="Chromosome 1"/>
</dbReference>
<dbReference type="InParanoid" id="D7T9C1"/>
<dbReference type="AlphaFoldDB" id="D7T9C1"/>
<proteinExistence type="predicted"/>
<organism evidence="1 2">
    <name type="scientific">Vitis vinifera</name>
    <name type="common">Grape</name>
    <dbReference type="NCBI Taxonomy" id="29760"/>
    <lineage>
        <taxon>Eukaryota</taxon>
        <taxon>Viridiplantae</taxon>
        <taxon>Streptophyta</taxon>
        <taxon>Embryophyta</taxon>
        <taxon>Tracheophyta</taxon>
        <taxon>Spermatophyta</taxon>
        <taxon>Magnoliopsida</taxon>
        <taxon>eudicotyledons</taxon>
        <taxon>Gunneridae</taxon>
        <taxon>Pentapetalae</taxon>
        <taxon>rosids</taxon>
        <taxon>Vitales</taxon>
        <taxon>Vitaceae</taxon>
        <taxon>Viteae</taxon>
        <taxon>Vitis</taxon>
    </lineage>
</organism>
<protein>
    <submittedName>
        <fullName evidence="1">Uncharacterized protein</fullName>
    </submittedName>
</protein>
<dbReference type="EMBL" id="FN595752">
    <property type="protein sequence ID" value="CBI27092.3"/>
    <property type="molecule type" value="Genomic_DNA"/>
</dbReference>
<reference evidence="2" key="1">
    <citation type="journal article" date="2007" name="Nature">
        <title>The grapevine genome sequence suggests ancestral hexaploidization in major angiosperm phyla.</title>
        <authorList>
            <consortium name="The French-Italian Public Consortium for Grapevine Genome Characterization."/>
            <person name="Jaillon O."/>
            <person name="Aury J.-M."/>
            <person name="Noel B."/>
            <person name="Policriti A."/>
            <person name="Clepet C."/>
            <person name="Casagrande A."/>
            <person name="Choisne N."/>
            <person name="Aubourg S."/>
            <person name="Vitulo N."/>
            <person name="Jubin C."/>
            <person name="Vezzi A."/>
            <person name="Legeai F."/>
            <person name="Hugueney P."/>
            <person name="Dasilva C."/>
            <person name="Horner D."/>
            <person name="Mica E."/>
            <person name="Jublot D."/>
            <person name="Poulain J."/>
            <person name="Bruyere C."/>
            <person name="Billault A."/>
            <person name="Segurens B."/>
            <person name="Gouyvenoux M."/>
            <person name="Ugarte E."/>
            <person name="Cattonaro F."/>
            <person name="Anthouard V."/>
            <person name="Vico V."/>
            <person name="Del Fabbro C."/>
            <person name="Alaux M."/>
            <person name="Di Gaspero G."/>
            <person name="Dumas V."/>
            <person name="Felice N."/>
            <person name="Paillard S."/>
            <person name="Juman I."/>
            <person name="Moroldo M."/>
            <person name="Scalabrin S."/>
            <person name="Canaguier A."/>
            <person name="Le Clainche I."/>
            <person name="Malacrida G."/>
            <person name="Durand E."/>
            <person name="Pesole G."/>
            <person name="Laucou V."/>
            <person name="Chatelet P."/>
            <person name="Merdinoglu D."/>
            <person name="Delledonne M."/>
            <person name="Pezzotti M."/>
            <person name="Lecharny A."/>
            <person name="Scarpelli C."/>
            <person name="Artiguenave F."/>
            <person name="Pe M.E."/>
            <person name="Valle G."/>
            <person name="Morgante M."/>
            <person name="Caboche M."/>
            <person name="Adam-Blondon A.-F."/>
            <person name="Weissenbach J."/>
            <person name="Quetier F."/>
            <person name="Wincker P."/>
        </authorList>
    </citation>
    <scope>NUCLEOTIDE SEQUENCE [LARGE SCALE GENOMIC DNA]</scope>
    <source>
        <strain evidence="2">cv. Pinot noir / PN40024</strain>
    </source>
</reference>
<sequence length="65" mass="7002">MMDGLIGFDDQQEASLGTVQANLMLYESPTSSSPNCPSGSLWHCPSFQARICQLCLLVSIYSVCG</sequence>
<dbReference type="PaxDb" id="29760-VIT_01s0011g02670.t01"/>